<keyword evidence="2" id="KW-0645">Protease</keyword>
<evidence type="ECO:0000256" key="3">
    <source>
        <dbReference type="ARBA" id="ARBA00022801"/>
    </source>
</evidence>
<name>A0ABU4FYX9_9BACL</name>
<evidence type="ECO:0000313" key="6">
    <source>
        <dbReference type="EMBL" id="MDW0109921.1"/>
    </source>
</evidence>
<comment type="similarity">
    <text evidence="1">Belongs to the peptidase C40 family.</text>
</comment>
<dbReference type="InterPro" id="IPR000064">
    <property type="entry name" value="NLP_P60_dom"/>
</dbReference>
<gene>
    <name evidence="6" type="ORF">QT716_07590</name>
</gene>
<protein>
    <submittedName>
        <fullName evidence="6">C40 family peptidase</fullName>
    </submittedName>
</protein>
<keyword evidence="7" id="KW-1185">Reference proteome</keyword>
<dbReference type="InterPro" id="IPR038765">
    <property type="entry name" value="Papain-like_cys_pep_sf"/>
</dbReference>
<dbReference type="PROSITE" id="PS51935">
    <property type="entry name" value="NLPC_P60"/>
    <property type="match status" value="1"/>
</dbReference>
<proteinExistence type="inferred from homology"/>
<evidence type="ECO:0000256" key="1">
    <source>
        <dbReference type="ARBA" id="ARBA00007074"/>
    </source>
</evidence>
<evidence type="ECO:0000259" key="5">
    <source>
        <dbReference type="PROSITE" id="PS51935"/>
    </source>
</evidence>
<evidence type="ECO:0000313" key="7">
    <source>
        <dbReference type="Proteomes" id="UP001280629"/>
    </source>
</evidence>
<dbReference type="Pfam" id="PF00877">
    <property type="entry name" value="NLPC_P60"/>
    <property type="match status" value="1"/>
</dbReference>
<dbReference type="EMBL" id="JAUBDH010000004">
    <property type="protein sequence ID" value="MDW0109921.1"/>
    <property type="molecule type" value="Genomic_DNA"/>
</dbReference>
<dbReference type="Pfam" id="PF23795">
    <property type="entry name" value="SH3_YKFC_2nd"/>
    <property type="match status" value="1"/>
</dbReference>
<feature type="domain" description="NlpC/P60" evidence="5">
    <location>
        <begin position="181"/>
        <end position="308"/>
    </location>
</feature>
<dbReference type="Proteomes" id="UP001280629">
    <property type="component" value="Unassembled WGS sequence"/>
</dbReference>
<dbReference type="PANTHER" id="PTHR47053:SF3">
    <property type="entry name" value="GAMMA-D-GLUTAMYL-L-LYSINE DIPEPTIDYL-PEPTIDASE"/>
    <property type="match status" value="1"/>
</dbReference>
<dbReference type="PANTHER" id="PTHR47053">
    <property type="entry name" value="MUREIN DD-ENDOPEPTIDASE MEPH-RELATED"/>
    <property type="match status" value="1"/>
</dbReference>
<dbReference type="InterPro" id="IPR057812">
    <property type="entry name" value="SH3_YKFC_2nd"/>
</dbReference>
<organism evidence="6 7">
    <name type="scientific">Sporosarcina aquimarina</name>
    <dbReference type="NCBI Taxonomy" id="114975"/>
    <lineage>
        <taxon>Bacteria</taxon>
        <taxon>Bacillati</taxon>
        <taxon>Bacillota</taxon>
        <taxon>Bacilli</taxon>
        <taxon>Bacillales</taxon>
        <taxon>Caryophanaceae</taxon>
        <taxon>Sporosarcina</taxon>
    </lineage>
</organism>
<evidence type="ECO:0000256" key="2">
    <source>
        <dbReference type="ARBA" id="ARBA00022670"/>
    </source>
</evidence>
<sequence length="314" mass="35218">MVQMDSVWMCAVPVATIWTSPESIRELDESGITNPMSMNRWIAAMTLEERFALCKENSIQSQLIYGEPVIVKEIQNGWAKVIAVWQRSVKNRFGYPGWVPVQQLKEAEPVGESNGVIRVDVSKCQLWNLDQTPTSIVLPFNTILPKVETTEEWVTVKTPDGKRLIRKQDVCEGSSIHHFEKYPASKAAERAVEFLDLPYFWGGMSSYGYDCSGLTYNMFKACGHFISRDASDQANEGIAIPIDSPDTWERGDLLFFADESTGKISHVGFYYGNGQMIHATSSKKGAIELRVLAETHYAKKLSAVRRYDKGAGSL</sequence>
<accession>A0ABU4FYX9</accession>
<dbReference type="Gene3D" id="3.90.1720.10">
    <property type="entry name" value="endopeptidase domain like (from Nostoc punctiforme)"/>
    <property type="match status" value="1"/>
</dbReference>
<dbReference type="InterPro" id="IPR051202">
    <property type="entry name" value="Peptidase_C40"/>
</dbReference>
<dbReference type="SUPFAM" id="SSF54001">
    <property type="entry name" value="Cysteine proteinases"/>
    <property type="match status" value="1"/>
</dbReference>
<dbReference type="Gene3D" id="2.30.30.40">
    <property type="entry name" value="SH3 Domains"/>
    <property type="match status" value="1"/>
</dbReference>
<evidence type="ECO:0000256" key="4">
    <source>
        <dbReference type="ARBA" id="ARBA00022807"/>
    </source>
</evidence>
<keyword evidence="4" id="KW-0788">Thiol protease</keyword>
<comment type="caution">
    <text evidence="6">The sequence shown here is derived from an EMBL/GenBank/DDBJ whole genome shotgun (WGS) entry which is preliminary data.</text>
</comment>
<keyword evidence="3" id="KW-0378">Hydrolase</keyword>
<reference evidence="6 7" key="1">
    <citation type="submission" date="2023-06" db="EMBL/GenBank/DDBJ databases">
        <title>Sporosarcina sp. nov., isolated from Korean traditional fermented seafood 'Jeotgal'.</title>
        <authorList>
            <person name="Yang A.-I."/>
            <person name="Shin N.-R."/>
        </authorList>
    </citation>
    <scope>NUCLEOTIDE SEQUENCE [LARGE SCALE GENOMIC DNA]</scope>
    <source>
        <strain evidence="6 7">KCTC3840</strain>
    </source>
</reference>